<keyword evidence="1" id="KW-0812">Transmembrane</keyword>
<keyword evidence="1" id="KW-0472">Membrane</keyword>
<dbReference type="AlphaFoldDB" id="A0A0J6SGC2"/>
<feature type="transmembrane region" description="Helical" evidence="1">
    <location>
        <begin position="319"/>
        <end position="341"/>
    </location>
</feature>
<dbReference type="InterPro" id="IPR036259">
    <property type="entry name" value="MFS_trans_sf"/>
</dbReference>
<dbReference type="InterPro" id="IPR010645">
    <property type="entry name" value="MFS_4"/>
</dbReference>
<dbReference type="EMBL" id="LABY01000168">
    <property type="protein sequence ID" value="KMO32752.1"/>
    <property type="molecule type" value="Genomic_DNA"/>
</dbReference>
<feature type="transmembrane region" description="Helical" evidence="1">
    <location>
        <begin position="150"/>
        <end position="171"/>
    </location>
</feature>
<feature type="transmembrane region" description="Helical" evidence="1">
    <location>
        <begin position="62"/>
        <end position="83"/>
    </location>
</feature>
<feature type="transmembrane region" description="Helical" evidence="1">
    <location>
        <begin position="234"/>
        <end position="255"/>
    </location>
</feature>
<sequence length="374" mass="37948">MLALAVAMGIGRFAFTPLLPLMLRDGALDAAAGAEWAAANYIGYFAGALTAAWFAGDPGRGLLLSLVGVALTTLAMAVSGSPAPALLGAALRGAAGVFSAWSLVCASSWCLAELARRRAPRLGAWIYTGVGLGIALAGALAWLGGRQPAAWLWLELGAGAGAGALLVGLLARRQGTVPAGPAEREAAAVARGGEGGQRALILCYGTFGFGYIVPATFLPVMARDLTPDPLVFGLAWPLFGLAALLSVAAAARYLGAVPRRRLWAAAQGLMALGTALPLGVRALWAVAASAVLVGGTFMIATMAGLQLAREARPDDPTPLLARMTAAFAAGQIAGPLLVRAFGGGPDALGLTGAIATLLLVLTALRLWRAERRPV</sequence>
<feature type="transmembrane region" description="Helical" evidence="1">
    <location>
        <begin position="89"/>
        <end position="112"/>
    </location>
</feature>
<proteinExistence type="predicted"/>
<feature type="transmembrane region" description="Helical" evidence="1">
    <location>
        <begin position="124"/>
        <end position="144"/>
    </location>
</feature>
<feature type="transmembrane region" description="Helical" evidence="1">
    <location>
        <begin position="262"/>
        <end position="280"/>
    </location>
</feature>
<dbReference type="PATRIC" id="fig|298794.3.peg.2006"/>
<protein>
    <submittedName>
        <fullName evidence="2">MFS transporter</fullName>
    </submittedName>
</protein>
<evidence type="ECO:0000313" key="2">
    <source>
        <dbReference type="EMBL" id="KMO32752.1"/>
    </source>
</evidence>
<dbReference type="PANTHER" id="PTHR23537:SF1">
    <property type="entry name" value="SUGAR TRANSPORTER"/>
    <property type="match status" value="1"/>
</dbReference>
<feature type="transmembrane region" description="Helical" evidence="1">
    <location>
        <begin position="347"/>
        <end position="367"/>
    </location>
</feature>
<evidence type="ECO:0000313" key="3">
    <source>
        <dbReference type="Proteomes" id="UP000035955"/>
    </source>
</evidence>
<comment type="caution">
    <text evidence="2">The sequence shown here is derived from an EMBL/GenBank/DDBJ whole genome shotgun (WGS) entry which is preliminary data.</text>
</comment>
<feature type="transmembrane region" description="Helical" evidence="1">
    <location>
        <begin position="38"/>
        <end position="55"/>
    </location>
</feature>
<feature type="transmembrane region" description="Helical" evidence="1">
    <location>
        <begin position="286"/>
        <end position="307"/>
    </location>
</feature>
<feature type="transmembrane region" description="Helical" evidence="1">
    <location>
        <begin position="201"/>
        <end position="222"/>
    </location>
</feature>
<evidence type="ECO:0000256" key="1">
    <source>
        <dbReference type="SAM" id="Phobius"/>
    </source>
</evidence>
<dbReference type="Pfam" id="PF06779">
    <property type="entry name" value="MFS_4"/>
    <property type="match status" value="1"/>
</dbReference>
<dbReference type="SUPFAM" id="SSF103473">
    <property type="entry name" value="MFS general substrate transporter"/>
    <property type="match status" value="1"/>
</dbReference>
<dbReference type="Gene3D" id="1.20.1250.20">
    <property type="entry name" value="MFS general substrate transporter like domains"/>
    <property type="match status" value="2"/>
</dbReference>
<dbReference type="Proteomes" id="UP000035955">
    <property type="component" value="Unassembled WGS sequence"/>
</dbReference>
<accession>A0A0J6SGC2</accession>
<keyword evidence="1" id="KW-1133">Transmembrane helix</keyword>
<name>A0A0J6SGC2_9HYPH</name>
<organism evidence="2 3">
    <name type="scientific">Methylobacterium variabile</name>
    <dbReference type="NCBI Taxonomy" id="298794"/>
    <lineage>
        <taxon>Bacteria</taxon>
        <taxon>Pseudomonadati</taxon>
        <taxon>Pseudomonadota</taxon>
        <taxon>Alphaproteobacteria</taxon>
        <taxon>Hyphomicrobiales</taxon>
        <taxon>Methylobacteriaceae</taxon>
        <taxon>Methylobacterium</taxon>
    </lineage>
</organism>
<dbReference type="GO" id="GO:0005886">
    <property type="term" value="C:plasma membrane"/>
    <property type="evidence" value="ECO:0007669"/>
    <property type="project" value="TreeGrafter"/>
</dbReference>
<reference evidence="2 3" key="1">
    <citation type="submission" date="2015-03" db="EMBL/GenBank/DDBJ databases">
        <title>Genome sequencing of Methylobacterium variabile DSM 16961.</title>
        <authorList>
            <person name="Chaudhry V."/>
            <person name="Patil P.B."/>
        </authorList>
    </citation>
    <scope>NUCLEOTIDE SEQUENCE [LARGE SCALE GENOMIC DNA]</scope>
    <source>
        <strain evidence="2 3">DSM 16961</strain>
    </source>
</reference>
<keyword evidence="3" id="KW-1185">Reference proteome</keyword>
<gene>
    <name evidence="2" type="ORF">VQ02_22865</name>
</gene>
<dbReference type="PANTHER" id="PTHR23537">
    <property type="match status" value="1"/>
</dbReference>